<evidence type="ECO:0000259" key="4">
    <source>
        <dbReference type="PROSITE" id="PS50956"/>
    </source>
</evidence>
<dbReference type="PANTHER" id="PTHR30154:SF54">
    <property type="entry name" value="POSSIBLE TRANSCRIPTIONAL REGULATORY PROTEIN (PROBABLY LRP_ASNC-FAMILY)"/>
    <property type="match status" value="1"/>
</dbReference>
<dbReference type="Pfam" id="PF13412">
    <property type="entry name" value="HTH_24"/>
    <property type="match status" value="1"/>
</dbReference>
<dbReference type="InterPro" id="IPR011991">
    <property type="entry name" value="ArsR-like_HTH"/>
</dbReference>
<organism evidence="5 6">
    <name type="scientific">Curtobacterium luteum</name>
    <dbReference type="NCBI Taxonomy" id="33881"/>
    <lineage>
        <taxon>Bacteria</taxon>
        <taxon>Bacillati</taxon>
        <taxon>Actinomycetota</taxon>
        <taxon>Actinomycetes</taxon>
        <taxon>Micrococcales</taxon>
        <taxon>Microbacteriaceae</taxon>
        <taxon>Curtobacterium</taxon>
    </lineage>
</organism>
<dbReference type="PROSITE" id="PS50956">
    <property type="entry name" value="HTH_ASNC_2"/>
    <property type="match status" value="1"/>
</dbReference>
<keyword evidence="1" id="KW-0805">Transcription regulation</keyword>
<dbReference type="RefSeq" id="WP_058725068.1">
    <property type="nucleotide sequence ID" value="NZ_LDQC01000027.1"/>
</dbReference>
<dbReference type="InterPro" id="IPR019888">
    <property type="entry name" value="Tscrpt_reg_AsnC-like"/>
</dbReference>
<keyword evidence="3" id="KW-0804">Transcription</keyword>
<dbReference type="PANTHER" id="PTHR30154">
    <property type="entry name" value="LEUCINE-RESPONSIVE REGULATORY PROTEIN"/>
    <property type="match status" value="1"/>
</dbReference>
<evidence type="ECO:0000313" key="6">
    <source>
        <dbReference type="Proteomes" id="UP000078252"/>
    </source>
</evidence>
<dbReference type="OrthoDB" id="4411089at2"/>
<dbReference type="EMBL" id="LDQC01000027">
    <property type="protein sequence ID" value="KTR08718.1"/>
    <property type="molecule type" value="Genomic_DNA"/>
</dbReference>
<dbReference type="InterPro" id="IPR000485">
    <property type="entry name" value="AsnC-type_HTH_dom"/>
</dbReference>
<keyword evidence="2" id="KW-0238">DNA-binding</keyword>
<reference evidence="5 6" key="1">
    <citation type="journal article" date="2016" name="Front. Microbiol.">
        <title>Genomic Resource of Rice Seed Associated Bacteria.</title>
        <authorList>
            <person name="Midha S."/>
            <person name="Bansal K."/>
            <person name="Sharma S."/>
            <person name="Kumar N."/>
            <person name="Patil P.P."/>
            <person name="Chaudhry V."/>
            <person name="Patil P.B."/>
        </authorList>
    </citation>
    <scope>NUCLEOTIDE SEQUENCE [LARGE SCALE GENOMIC DNA]</scope>
    <source>
        <strain evidence="5 6">NS184</strain>
    </source>
</reference>
<evidence type="ECO:0000313" key="5">
    <source>
        <dbReference type="EMBL" id="KTR08718.1"/>
    </source>
</evidence>
<dbReference type="PRINTS" id="PR00033">
    <property type="entry name" value="HTHASNC"/>
</dbReference>
<dbReference type="SMART" id="SM00344">
    <property type="entry name" value="HTH_ASNC"/>
    <property type="match status" value="1"/>
</dbReference>
<dbReference type="InterPro" id="IPR036388">
    <property type="entry name" value="WH-like_DNA-bd_sf"/>
</dbReference>
<evidence type="ECO:0000256" key="3">
    <source>
        <dbReference type="ARBA" id="ARBA00023163"/>
    </source>
</evidence>
<proteinExistence type="predicted"/>
<dbReference type="PATRIC" id="fig|33881.3.peg.1308"/>
<dbReference type="GO" id="GO:0043565">
    <property type="term" value="F:sequence-specific DNA binding"/>
    <property type="evidence" value="ECO:0007669"/>
    <property type="project" value="InterPro"/>
</dbReference>
<dbReference type="InterPro" id="IPR011008">
    <property type="entry name" value="Dimeric_a/b-barrel"/>
</dbReference>
<gene>
    <name evidence="5" type="ORF">NS184_05160</name>
</gene>
<dbReference type="Gene3D" id="1.10.10.10">
    <property type="entry name" value="Winged helix-like DNA-binding domain superfamily/Winged helix DNA-binding domain"/>
    <property type="match status" value="1"/>
</dbReference>
<feature type="domain" description="HTH asnC-type" evidence="4">
    <location>
        <begin position="15"/>
        <end position="76"/>
    </location>
</feature>
<dbReference type="GO" id="GO:0005829">
    <property type="term" value="C:cytosol"/>
    <property type="evidence" value="ECO:0007669"/>
    <property type="project" value="TreeGrafter"/>
</dbReference>
<accession>A0A175RZ95</accession>
<evidence type="ECO:0000256" key="2">
    <source>
        <dbReference type="ARBA" id="ARBA00023125"/>
    </source>
</evidence>
<dbReference type="InterPro" id="IPR019887">
    <property type="entry name" value="Tscrpt_reg_AsnC/Lrp_C"/>
</dbReference>
<dbReference type="STRING" id="33881.NS184_05160"/>
<dbReference type="Gene3D" id="3.30.70.920">
    <property type="match status" value="1"/>
</dbReference>
<name>A0A175RZ95_9MICO</name>
<dbReference type="SUPFAM" id="SSF46785">
    <property type="entry name" value="Winged helix' DNA-binding domain"/>
    <property type="match status" value="1"/>
</dbReference>
<dbReference type="SUPFAM" id="SSF54909">
    <property type="entry name" value="Dimeric alpha+beta barrel"/>
    <property type="match status" value="1"/>
</dbReference>
<dbReference type="AlphaFoldDB" id="A0A175RZ95"/>
<dbReference type="Proteomes" id="UP000078252">
    <property type="component" value="Unassembled WGS sequence"/>
</dbReference>
<evidence type="ECO:0000256" key="1">
    <source>
        <dbReference type="ARBA" id="ARBA00023015"/>
    </source>
</evidence>
<protein>
    <submittedName>
        <fullName evidence="5">AsnC family transcriptional regulator</fullName>
    </submittedName>
</protein>
<dbReference type="Pfam" id="PF01037">
    <property type="entry name" value="AsnC_trans_reg"/>
    <property type="match status" value="1"/>
</dbReference>
<comment type="caution">
    <text evidence="5">The sequence shown here is derived from an EMBL/GenBank/DDBJ whole genome shotgun (WGS) entry which is preliminary data.</text>
</comment>
<dbReference type="GO" id="GO:0043200">
    <property type="term" value="P:response to amino acid"/>
    <property type="evidence" value="ECO:0007669"/>
    <property type="project" value="TreeGrafter"/>
</dbReference>
<dbReference type="CDD" id="cd00090">
    <property type="entry name" value="HTH_ARSR"/>
    <property type="match status" value="1"/>
</dbReference>
<sequence length="180" mass="20139">MSERAARRPDPTPRFDEVDERILWTLAEDARIPNNRLAAAVGIAPSTCLARVRALEDAGVIRGYRADVDVARLGFSIEAMVSVRVHAAARHELRDFAKRLLRVPVVQDVSFLAGDKDFLVHIACTSTEQLRDFVADELSGDPSVATTQTNIVFERLVADRTHQGRSFDELRRWRAERSSG</sequence>
<dbReference type="InterPro" id="IPR036390">
    <property type="entry name" value="WH_DNA-bd_sf"/>
</dbReference>